<feature type="region of interest" description="Disordered" evidence="1">
    <location>
        <begin position="286"/>
        <end position="310"/>
    </location>
</feature>
<dbReference type="EMBL" id="JBANRG010000001">
    <property type="protein sequence ID" value="KAK7473242.1"/>
    <property type="molecule type" value="Genomic_DNA"/>
</dbReference>
<evidence type="ECO:0000313" key="3">
    <source>
        <dbReference type="Proteomes" id="UP001498398"/>
    </source>
</evidence>
<gene>
    <name evidence="2" type="ORF">VKT23_001340</name>
</gene>
<name>A0ABR1K7X5_9AGAR</name>
<sequence>MPNDHGENTQPPIQPLTFAEIENHLWTLSQTDTKFLGHPDILQGRSWKEWESGKCMLVNDDQPHEPATFWLVGQISHIRFWLYADGGWSRQLEKPFTSHHATAFLVKPNAGRLSDLFENALACTRVEGFNQEPGVTIKDHLKRRPERINEDCFQLKHRVFEKSDVNPGSVDRPRQEAQGQQGLGYTVTWREMYEDWPLQNMPCRHRDSREALERLCNAEGCEHKWSLLEAYDEDELPLPPNEYEKLKGKTVFCSVSISRWEIERKYSFSLHIVQLQILKPPPLIRGTRSIPSRREDDILQSPTKRMRTRR</sequence>
<keyword evidence="3" id="KW-1185">Reference proteome</keyword>
<reference evidence="2 3" key="1">
    <citation type="submission" date="2024-01" db="EMBL/GenBank/DDBJ databases">
        <title>A draft genome for the cacao thread blight pathogen Marasmiellus scandens.</title>
        <authorList>
            <person name="Baruah I.K."/>
            <person name="Leung J."/>
            <person name="Bukari Y."/>
            <person name="Amoako-Attah I."/>
            <person name="Meinhardt L.W."/>
            <person name="Bailey B.A."/>
            <person name="Cohen S.P."/>
        </authorList>
    </citation>
    <scope>NUCLEOTIDE SEQUENCE [LARGE SCALE GENOMIC DNA]</scope>
    <source>
        <strain evidence="2 3">GH-19</strain>
    </source>
</reference>
<comment type="caution">
    <text evidence="2">The sequence shown here is derived from an EMBL/GenBank/DDBJ whole genome shotgun (WGS) entry which is preliminary data.</text>
</comment>
<protein>
    <submittedName>
        <fullName evidence="2">Uncharacterized protein</fullName>
    </submittedName>
</protein>
<organism evidence="2 3">
    <name type="scientific">Marasmiellus scandens</name>
    <dbReference type="NCBI Taxonomy" id="2682957"/>
    <lineage>
        <taxon>Eukaryota</taxon>
        <taxon>Fungi</taxon>
        <taxon>Dikarya</taxon>
        <taxon>Basidiomycota</taxon>
        <taxon>Agaricomycotina</taxon>
        <taxon>Agaricomycetes</taxon>
        <taxon>Agaricomycetidae</taxon>
        <taxon>Agaricales</taxon>
        <taxon>Marasmiineae</taxon>
        <taxon>Omphalotaceae</taxon>
        <taxon>Marasmiellus</taxon>
    </lineage>
</organism>
<evidence type="ECO:0000313" key="2">
    <source>
        <dbReference type="EMBL" id="KAK7473242.1"/>
    </source>
</evidence>
<proteinExistence type="predicted"/>
<evidence type="ECO:0000256" key="1">
    <source>
        <dbReference type="SAM" id="MobiDB-lite"/>
    </source>
</evidence>
<dbReference type="Proteomes" id="UP001498398">
    <property type="component" value="Unassembled WGS sequence"/>
</dbReference>
<accession>A0ABR1K7X5</accession>